<dbReference type="Gene3D" id="3.30.70.270">
    <property type="match status" value="1"/>
</dbReference>
<dbReference type="PANTHER" id="PTHR45835:SF99">
    <property type="entry name" value="CHROMO DOMAIN-CONTAINING PROTEIN-RELATED"/>
    <property type="match status" value="1"/>
</dbReference>
<dbReference type="Proteomes" id="UP000321393">
    <property type="component" value="Unassembled WGS sequence"/>
</dbReference>
<protein>
    <submittedName>
        <fullName evidence="1">Retrotransposon protein</fullName>
    </submittedName>
</protein>
<dbReference type="OrthoDB" id="1000587at2759"/>
<dbReference type="Gene3D" id="3.30.420.10">
    <property type="entry name" value="Ribonuclease H-like superfamily/Ribonuclease H"/>
    <property type="match status" value="1"/>
</dbReference>
<dbReference type="GO" id="GO:0003676">
    <property type="term" value="F:nucleic acid binding"/>
    <property type="evidence" value="ECO:0007669"/>
    <property type="project" value="InterPro"/>
</dbReference>
<dbReference type="SUPFAM" id="SSF53098">
    <property type="entry name" value="Ribonuclease H-like"/>
    <property type="match status" value="1"/>
</dbReference>
<name>A0A5A7T765_CUCMM</name>
<evidence type="ECO:0000313" key="2">
    <source>
        <dbReference type="Proteomes" id="UP000321393"/>
    </source>
</evidence>
<proteinExistence type="predicted"/>
<gene>
    <name evidence="1" type="ORF">E6C27_scaffold36G002350</name>
</gene>
<sequence length="315" mass="36258">MFSKIKLRSGYHQLKVKGSDIPKTTFRTRRLVEDFSKLALPLSSLTRKNAKSSQFIVMLKDKKEWNLRQRRWLELIKDYACTIGYNPDKANMVADALSRKSRLPKSALCRVQVALARELKSSKTVVTAESLGILLAEFQVRSSLIAEIDAILEEAHSSAYTMHPVRLRPKGLLNPLLVPDYKWEHITMNFIFELPSSSGEHDGIWIIVNSLTKTTQFVSIKAMFTLDQLAKLYVEKTNGQSERTIETLEDMLRACVLQFKGCWNTHLSLMKFAYNNNYHSIIEMTPFEALYGRPCRKTMCWNEVAERQLVSLEFI</sequence>
<dbReference type="InterPro" id="IPR036397">
    <property type="entry name" value="RNaseH_sf"/>
</dbReference>
<dbReference type="AlphaFoldDB" id="A0A5A7T765"/>
<dbReference type="PANTHER" id="PTHR45835">
    <property type="entry name" value="YALI0A06105P"/>
    <property type="match status" value="1"/>
</dbReference>
<dbReference type="InterPro" id="IPR012337">
    <property type="entry name" value="RNaseH-like_sf"/>
</dbReference>
<dbReference type="InterPro" id="IPR043128">
    <property type="entry name" value="Rev_trsase/Diguanyl_cyclase"/>
</dbReference>
<reference evidence="1 2" key="1">
    <citation type="submission" date="2019-08" db="EMBL/GenBank/DDBJ databases">
        <title>Draft genome sequences of two oriental melons (Cucumis melo L. var makuwa).</title>
        <authorList>
            <person name="Kwon S.-Y."/>
        </authorList>
    </citation>
    <scope>NUCLEOTIDE SEQUENCE [LARGE SCALE GENOMIC DNA]</scope>
    <source>
        <strain evidence="2">cv. SW 3</strain>
        <tissue evidence="1">Leaf</tissue>
    </source>
</reference>
<organism evidence="1 2">
    <name type="scientific">Cucumis melo var. makuwa</name>
    <name type="common">Oriental melon</name>
    <dbReference type="NCBI Taxonomy" id="1194695"/>
    <lineage>
        <taxon>Eukaryota</taxon>
        <taxon>Viridiplantae</taxon>
        <taxon>Streptophyta</taxon>
        <taxon>Embryophyta</taxon>
        <taxon>Tracheophyta</taxon>
        <taxon>Spermatophyta</taxon>
        <taxon>Magnoliopsida</taxon>
        <taxon>eudicotyledons</taxon>
        <taxon>Gunneridae</taxon>
        <taxon>Pentapetalae</taxon>
        <taxon>rosids</taxon>
        <taxon>fabids</taxon>
        <taxon>Cucurbitales</taxon>
        <taxon>Cucurbitaceae</taxon>
        <taxon>Benincaseae</taxon>
        <taxon>Cucumis</taxon>
    </lineage>
</organism>
<evidence type="ECO:0000313" key="1">
    <source>
        <dbReference type="EMBL" id="KAA0038036.1"/>
    </source>
</evidence>
<comment type="caution">
    <text evidence="1">The sequence shown here is derived from an EMBL/GenBank/DDBJ whole genome shotgun (WGS) entry which is preliminary data.</text>
</comment>
<accession>A0A5A7T765</accession>
<dbReference type="EMBL" id="SSTE01018788">
    <property type="protein sequence ID" value="KAA0038036.1"/>
    <property type="molecule type" value="Genomic_DNA"/>
</dbReference>